<organism evidence="9 10">
    <name type="scientific">Glycomyces rutgersensis</name>
    <dbReference type="NCBI Taxonomy" id="58115"/>
    <lineage>
        <taxon>Bacteria</taxon>
        <taxon>Bacillati</taxon>
        <taxon>Actinomycetota</taxon>
        <taxon>Actinomycetes</taxon>
        <taxon>Glycomycetales</taxon>
        <taxon>Glycomycetaceae</taxon>
        <taxon>Glycomyces</taxon>
    </lineage>
</organism>
<evidence type="ECO:0000256" key="1">
    <source>
        <dbReference type="ARBA" id="ARBA00004651"/>
    </source>
</evidence>
<dbReference type="InterPro" id="IPR001463">
    <property type="entry name" value="Na/Ala_symport"/>
</dbReference>
<feature type="transmembrane region" description="Helical" evidence="8">
    <location>
        <begin position="210"/>
        <end position="231"/>
    </location>
</feature>
<evidence type="ECO:0000256" key="7">
    <source>
        <dbReference type="ARBA" id="ARBA00023136"/>
    </source>
</evidence>
<comment type="similarity">
    <text evidence="2 8">Belongs to the alanine or glycine:cation symporter (AGCS) (TC 2.A.25) family.</text>
</comment>
<dbReference type="EMBL" id="BAAASX010000006">
    <property type="protein sequence ID" value="GAA2340761.1"/>
    <property type="molecule type" value="Genomic_DNA"/>
</dbReference>
<dbReference type="PANTHER" id="PTHR30330:SF3">
    <property type="entry name" value="TRANSCRIPTIONAL REGULATOR, LRP FAMILY"/>
    <property type="match status" value="1"/>
</dbReference>
<keyword evidence="5 8" id="KW-0812">Transmembrane</keyword>
<dbReference type="Pfam" id="PF01235">
    <property type="entry name" value="Na_Ala_symp"/>
    <property type="match status" value="1"/>
</dbReference>
<reference evidence="10" key="1">
    <citation type="journal article" date="2019" name="Int. J. Syst. Evol. Microbiol.">
        <title>The Global Catalogue of Microorganisms (GCM) 10K type strain sequencing project: providing services to taxonomists for standard genome sequencing and annotation.</title>
        <authorList>
            <consortium name="The Broad Institute Genomics Platform"/>
            <consortium name="The Broad Institute Genome Sequencing Center for Infectious Disease"/>
            <person name="Wu L."/>
            <person name="Ma J."/>
        </authorList>
    </citation>
    <scope>NUCLEOTIDE SEQUENCE [LARGE SCALE GENOMIC DNA]</scope>
    <source>
        <strain evidence="10">JCM 6238</strain>
    </source>
</reference>
<dbReference type="Gene3D" id="1.20.1740.10">
    <property type="entry name" value="Amino acid/polyamine transporter I"/>
    <property type="match status" value="1"/>
</dbReference>
<feature type="transmembrane region" description="Helical" evidence="8">
    <location>
        <begin position="90"/>
        <end position="113"/>
    </location>
</feature>
<gene>
    <name evidence="9" type="ORF">GCM10010403_37030</name>
</gene>
<feature type="transmembrane region" description="Helical" evidence="8">
    <location>
        <begin position="389"/>
        <end position="412"/>
    </location>
</feature>
<evidence type="ECO:0000256" key="2">
    <source>
        <dbReference type="ARBA" id="ARBA00009261"/>
    </source>
</evidence>
<keyword evidence="7 8" id="KW-0472">Membrane</keyword>
<accession>A0ABP5SXP0</accession>
<proteinExistence type="inferred from homology"/>
<feature type="transmembrane region" description="Helical" evidence="8">
    <location>
        <begin position="432"/>
        <end position="452"/>
    </location>
</feature>
<evidence type="ECO:0000313" key="10">
    <source>
        <dbReference type="Proteomes" id="UP001501584"/>
    </source>
</evidence>
<keyword evidence="10" id="KW-1185">Reference proteome</keyword>
<evidence type="ECO:0000256" key="6">
    <source>
        <dbReference type="ARBA" id="ARBA00022989"/>
    </source>
</evidence>
<dbReference type="NCBIfam" id="TIGR00835">
    <property type="entry name" value="agcS"/>
    <property type="match status" value="1"/>
</dbReference>
<feature type="transmembrane region" description="Helical" evidence="8">
    <location>
        <begin position="271"/>
        <end position="294"/>
    </location>
</feature>
<feature type="transmembrane region" description="Helical" evidence="8">
    <location>
        <begin position="238"/>
        <end position="259"/>
    </location>
</feature>
<protein>
    <submittedName>
        <fullName evidence="9">Sodium:alanine symporter family protein</fullName>
    </submittedName>
</protein>
<evidence type="ECO:0000256" key="8">
    <source>
        <dbReference type="RuleBase" id="RU363064"/>
    </source>
</evidence>
<dbReference type="PANTHER" id="PTHR30330">
    <property type="entry name" value="AGSS FAMILY TRANSPORTER, SODIUM-ALANINE"/>
    <property type="match status" value="1"/>
</dbReference>
<feature type="transmembrane region" description="Helical" evidence="8">
    <location>
        <begin position="25"/>
        <end position="54"/>
    </location>
</feature>
<feature type="transmembrane region" description="Helical" evidence="8">
    <location>
        <begin position="336"/>
        <end position="359"/>
    </location>
</feature>
<keyword evidence="3 8" id="KW-0813">Transport</keyword>
<keyword evidence="6 8" id="KW-1133">Transmembrane helix</keyword>
<evidence type="ECO:0000256" key="3">
    <source>
        <dbReference type="ARBA" id="ARBA00022448"/>
    </source>
</evidence>
<feature type="transmembrane region" description="Helical" evidence="8">
    <location>
        <begin position="171"/>
        <end position="190"/>
    </location>
</feature>
<feature type="transmembrane region" description="Helical" evidence="8">
    <location>
        <begin position="119"/>
        <end position="139"/>
    </location>
</feature>
<evidence type="ECO:0000256" key="5">
    <source>
        <dbReference type="ARBA" id="ARBA00022692"/>
    </source>
</evidence>
<evidence type="ECO:0000256" key="4">
    <source>
        <dbReference type="ARBA" id="ARBA00022475"/>
    </source>
</evidence>
<dbReference type="Proteomes" id="UP001501584">
    <property type="component" value="Unassembled WGS sequence"/>
</dbReference>
<feature type="transmembrane region" description="Helical" evidence="8">
    <location>
        <begin position="458"/>
        <end position="476"/>
    </location>
</feature>
<comment type="caution">
    <text evidence="9">The sequence shown here is derived from an EMBL/GenBank/DDBJ whole genome shotgun (WGS) entry which is preliminary data.</text>
</comment>
<evidence type="ECO:0000313" key="9">
    <source>
        <dbReference type="EMBL" id="GAA2340761.1"/>
    </source>
</evidence>
<keyword evidence="8" id="KW-0769">Symport</keyword>
<keyword evidence="4 8" id="KW-1003">Cell membrane</keyword>
<dbReference type="PRINTS" id="PR00175">
    <property type="entry name" value="NAALASMPORT"/>
</dbReference>
<name>A0ABP5SXP0_9ACTN</name>
<comment type="subcellular location">
    <subcellularLocation>
        <location evidence="1 8">Cell membrane</location>
        <topology evidence="1 8">Multi-pass membrane protein</topology>
    </subcellularLocation>
</comment>
<sequence>MDFMDFLDPITDAIQSWADGLNEEYGAAVASVGAVVWGPLLVFTLFGVGLIFTIQLKGIQFRRLGYALWLALFKRNENNGSEGDLSHYQALSVALAATVGVGNIGGVGAAIAIGGPGALFWMWVTGFLGMATKYSEALLGVKFRTTNKNGDQSGGPQRYLSDGIPGPIGKLLAFLFALFGVIASFGIGNAVQSGNVTSAIDAQLPAGSWWTPQLTGLVILVLVGVTILGGIKWIGQVSAALVPFMIVFYVLGALAVLAFNWDVLGQALVTIFQQAFTGGAAVGGFTGSAIMLTIQIGFARGVFSNESGLGTGGFAAAAAKTDQPVRQAMVSMTQTFIDTIIVVTMTGLVIVVTGVLGTVDENGELVTSSALTRLAFEEGLGGAGTTGGAIGGFIVAVGLATFAFSTIIGWSYYGEKCLERYTGRALIMPYRIVYVMVSYLGAVTSLDLLWGLSDIANGLMALPNLIGLMMLTPLVYRETQAFFARPDWRLLPTDAVEGATDEPPVATHKLVLAAEPDKE</sequence>